<dbReference type="PATRIC" id="fig|1299334.3.peg.6849"/>
<dbReference type="InterPro" id="IPR050066">
    <property type="entry name" value="UvrABC_protein_C"/>
</dbReference>
<dbReference type="EC" id="2.7.7.7" evidence="1"/>
<name>X7ZY20_MYCXE</name>
<dbReference type="PANTHER" id="PTHR30562:SF1">
    <property type="entry name" value="UVRABC SYSTEM PROTEIN C"/>
    <property type="match status" value="1"/>
</dbReference>
<dbReference type="GO" id="GO:0003887">
    <property type="term" value="F:DNA-directed DNA polymerase activity"/>
    <property type="evidence" value="ECO:0007669"/>
    <property type="project" value="UniProtKB-EC"/>
</dbReference>
<dbReference type="AlphaFoldDB" id="X7ZY20"/>
<keyword evidence="1" id="KW-0548">Nucleotidyltransferase</keyword>
<accession>X7ZY20</accession>
<protein>
    <submittedName>
        <fullName evidence="1">DNA polymerase III epsilon subunit domain protein</fullName>
        <ecNumber evidence="1">2.7.7.7</ecNumber>
    </submittedName>
</protein>
<dbReference type="PANTHER" id="PTHR30562">
    <property type="entry name" value="UVRC/OXIDOREDUCTASE"/>
    <property type="match status" value="1"/>
</dbReference>
<gene>
    <name evidence="1" type="ORF">I553_3414</name>
</gene>
<dbReference type="GO" id="GO:0006974">
    <property type="term" value="P:DNA damage response"/>
    <property type="evidence" value="ECO:0007669"/>
    <property type="project" value="TreeGrafter"/>
</dbReference>
<organism evidence="1">
    <name type="scientific">Mycobacterium xenopi 4042</name>
    <dbReference type="NCBI Taxonomy" id="1299334"/>
    <lineage>
        <taxon>Bacteria</taxon>
        <taxon>Bacillati</taxon>
        <taxon>Actinomycetota</taxon>
        <taxon>Actinomycetes</taxon>
        <taxon>Mycobacteriales</taxon>
        <taxon>Mycobacteriaceae</taxon>
        <taxon>Mycobacterium</taxon>
    </lineage>
</organism>
<reference evidence="1" key="1">
    <citation type="submission" date="2014-01" db="EMBL/GenBank/DDBJ databases">
        <authorList>
            <person name="Brown-Elliot B."/>
            <person name="Wallace R."/>
            <person name="Lenaerts A."/>
            <person name="Ordway D."/>
            <person name="DeGroote M.A."/>
            <person name="Parker T."/>
            <person name="Sizemore C."/>
            <person name="Tallon L.J."/>
            <person name="Sadzewicz L.K."/>
            <person name="Sengamalay N."/>
            <person name="Fraser C.M."/>
            <person name="Hine E."/>
            <person name="Shefchek K.A."/>
            <person name="Das S.P."/>
            <person name="Tettelin H."/>
        </authorList>
    </citation>
    <scope>NUCLEOTIDE SEQUENCE [LARGE SCALE GENOMIC DNA]</scope>
    <source>
        <strain evidence="1">4042</strain>
    </source>
</reference>
<sequence>MSPCPAGRDITAEQYAPAARRAADLIDGSDNSALAAAVEQVAALAERRRYESAARLRDRTATAIDALWRGQRLRALAALPELVAPRPTGAAAGSSP</sequence>
<dbReference type="EMBL" id="JAOB01000068">
    <property type="protein sequence ID" value="EUA23926.1"/>
    <property type="molecule type" value="Genomic_DNA"/>
</dbReference>
<evidence type="ECO:0000313" key="1">
    <source>
        <dbReference type="EMBL" id="EUA23926.1"/>
    </source>
</evidence>
<keyword evidence="1" id="KW-0808">Transferase</keyword>
<proteinExistence type="predicted"/>
<comment type="caution">
    <text evidence="1">The sequence shown here is derived from an EMBL/GenBank/DDBJ whole genome shotgun (WGS) entry which is preliminary data.</text>
</comment>
<dbReference type="GO" id="GO:0009380">
    <property type="term" value="C:excinuclease repair complex"/>
    <property type="evidence" value="ECO:0007669"/>
    <property type="project" value="TreeGrafter"/>
</dbReference>